<dbReference type="AlphaFoldDB" id="A0A075GEM2"/>
<dbReference type="Pfam" id="PF01545">
    <property type="entry name" value="Cation_efflux"/>
    <property type="match status" value="1"/>
</dbReference>
<feature type="transmembrane region" description="Helical" evidence="7">
    <location>
        <begin position="84"/>
        <end position="103"/>
    </location>
</feature>
<evidence type="ECO:0000259" key="8">
    <source>
        <dbReference type="Pfam" id="PF01545"/>
    </source>
</evidence>
<keyword evidence="4 7" id="KW-1133">Transmembrane helix</keyword>
<keyword evidence="3 7" id="KW-0812">Transmembrane</keyword>
<sequence>MHGDPQGMAGDGERRTQVVVAITLVMMVVEVVTGKLTDSVALLADGWHMGTHAAALGITLYAYHFTRTHPDIEEGSPQASRASALGGFASAIVLGIVALYIGWEAIQHFIEQPEISYGQALPVAVIGLFVNGWCAWILGQGHEGDSHSHAHGHDHAPRDFGSWNRLAQSYAEDFDFVLSRLERLFASSKDIEDLNLRGAYLHVLADALISVFVILALLLGAAFGGSFAYLDPLVGIVGGVVIARWALGLVSDSSRELLGLEQA</sequence>
<dbReference type="EMBL" id="KF900651">
    <property type="protein sequence ID" value="AIF02471.1"/>
    <property type="molecule type" value="Genomic_DNA"/>
</dbReference>
<dbReference type="GO" id="GO:0005385">
    <property type="term" value="F:zinc ion transmembrane transporter activity"/>
    <property type="evidence" value="ECO:0007669"/>
    <property type="project" value="InterPro"/>
</dbReference>
<dbReference type="NCBIfam" id="TIGR01297">
    <property type="entry name" value="CDF"/>
    <property type="match status" value="1"/>
</dbReference>
<dbReference type="PANTHER" id="PTHR45755:SF4">
    <property type="entry name" value="ZINC TRANSPORTER 7"/>
    <property type="match status" value="1"/>
</dbReference>
<dbReference type="Gene3D" id="1.20.1510.10">
    <property type="entry name" value="Cation efflux protein transmembrane domain"/>
    <property type="match status" value="1"/>
</dbReference>
<evidence type="ECO:0000256" key="7">
    <source>
        <dbReference type="SAM" id="Phobius"/>
    </source>
</evidence>
<dbReference type="InterPro" id="IPR045316">
    <property type="entry name" value="Msc2-like"/>
</dbReference>
<feature type="transmembrane region" description="Helical" evidence="7">
    <location>
        <begin position="199"/>
        <end position="223"/>
    </location>
</feature>
<reference evidence="9" key="1">
    <citation type="journal article" date="2014" name="Genome Biol. Evol.">
        <title>Pangenome evidence for extensive interdomain horizontal transfer affecting lineage core and shell genes in uncultured planktonic thaumarchaeota and euryarchaeota.</title>
        <authorList>
            <person name="Deschamps P."/>
            <person name="Zivanovic Y."/>
            <person name="Moreira D."/>
            <person name="Rodriguez-Valera F."/>
            <person name="Lopez-Garcia P."/>
        </authorList>
    </citation>
    <scope>NUCLEOTIDE SEQUENCE</scope>
</reference>
<feature type="transmembrane region" description="Helical" evidence="7">
    <location>
        <begin position="46"/>
        <end position="63"/>
    </location>
</feature>
<keyword evidence="5" id="KW-0406">Ion transport</keyword>
<protein>
    <submittedName>
        <fullName evidence="9">Putative histidine-rich transporter transmembrane protein</fullName>
    </submittedName>
</protein>
<dbReference type="GO" id="GO:0016020">
    <property type="term" value="C:membrane"/>
    <property type="evidence" value="ECO:0007669"/>
    <property type="project" value="UniProtKB-SubCell"/>
</dbReference>
<dbReference type="InterPro" id="IPR027469">
    <property type="entry name" value="Cation_efflux_TMD_sf"/>
</dbReference>
<evidence type="ECO:0000256" key="6">
    <source>
        <dbReference type="ARBA" id="ARBA00023136"/>
    </source>
</evidence>
<evidence type="ECO:0000256" key="3">
    <source>
        <dbReference type="ARBA" id="ARBA00022692"/>
    </source>
</evidence>
<accession>A0A075GEM2</accession>
<feature type="transmembrane region" description="Helical" evidence="7">
    <location>
        <begin position="115"/>
        <end position="138"/>
    </location>
</feature>
<dbReference type="SUPFAM" id="SSF161111">
    <property type="entry name" value="Cation efflux protein transmembrane domain-like"/>
    <property type="match status" value="1"/>
</dbReference>
<evidence type="ECO:0000256" key="4">
    <source>
        <dbReference type="ARBA" id="ARBA00022989"/>
    </source>
</evidence>
<feature type="transmembrane region" description="Helical" evidence="7">
    <location>
        <begin position="18"/>
        <end position="34"/>
    </location>
</feature>
<proteinExistence type="predicted"/>
<dbReference type="InterPro" id="IPR058533">
    <property type="entry name" value="Cation_efflux_TM"/>
</dbReference>
<comment type="subcellular location">
    <subcellularLocation>
        <location evidence="1">Membrane</location>
        <topology evidence="1">Multi-pass membrane protein</topology>
    </subcellularLocation>
</comment>
<dbReference type="GO" id="GO:0006882">
    <property type="term" value="P:intracellular zinc ion homeostasis"/>
    <property type="evidence" value="ECO:0007669"/>
    <property type="project" value="InterPro"/>
</dbReference>
<evidence type="ECO:0000313" key="9">
    <source>
        <dbReference type="EMBL" id="AIF02471.1"/>
    </source>
</evidence>
<dbReference type="PANTHER" id="PTHR45755">
    <property type="match status" value="1"/>
</dbReference>
<name>A0A075GEM2_9EURY</name>
<dbReference type="InterPro" id="IPR002524">
    <property type="entry name" value="Cation_efflux"/>
</dbReference>
<evidence type="ECO:0000256" key="5">
    <source>
        <dbReference type="ARBA" id="ARBA00023065"/>
    </source>
</evidence>
<feature type="transmembrane region" description="Helical" evidence="7">
    <location>
        <begin position="229"/>
        <end position="247"/>
    </location>
</feature>
<feature type="domain" description="Cation efflux protein transmembrane" evidence="8">
    <location>
        <begin position="18"/>
        <end position="258"/>
    </location>
</feature>
<keyword evidence="6 7" id="KW-0472">Membrane</keyword>
<keyword evidence="2" id="KW-0813">Transport</keyword>
<evidence type="ECO:0000256" key="1">
    <source>
        <dbReference type="ARBA" id="ARBA00004141"/>
    </source>
</evidence>
<evidence type="ECO:0000256" key="2">
    <source>
        <dbReference type="ARBA" id="ARBA00022448"/>
    </source>
</evidence>
<organism evidence="9">
    <name type="scientific">uncultured marine group II/III euryarchaeote KM3_157_C11</name>
    <dbReference type="NCBI Taxonomy" id="1457903"/>
    <lineage>
        <taxon>Archaea</taxon>
        <taxon>Methanobacteriati</taxon>
        <taxon>Methanobacteriota</taxon>
        <taxon>environmental samples</taxon>
    </lineage>
</organism>
<dbReference type="NCBIfam" id="NF033827">
    <property type="entry name" value="CDF_efflux_DmeF"/>
    <property type="match status" value="1"/>
</dbReference>